<comment type="caution">
    <text evidence="1">The sequence shown here is derived from an EMBL/GenBank/DDBJ whole genome shotgun (WGS) entry which is preliminary data.</text>
</comment>
<dbReference type="Proteomes" id="UP000606922">
    <property type="component" value="Unassembled WGS sequence"/>
</dbReference>
<sequence length="85" mass="9104">MVFDNYRELLVDVSDVGDGSDDLEDCVKQCGAGRRCVRRSYRSGSDAIDYRSTASSSRLTSRIAALFDGMGLGRRSGSTSGGGTR</sequence>
<keyword evidence="2" id="KW-1185">Reference proteome</keyword>
<reference evidence="1" key="1">
    <citation type="journal article" date="2014" name="Int. J. Syst. Evol. Microbiol.">
        <title>Complete genome sequence of Corynebacterium casei LMG S-19264T (=DSM 44701T), isolated from a smear-ripened cheese.</title>
        <authorList>
            <consortium name="US DOE Joint Genome Institute (JGI-PGF)"/>
            <person name="Walter F."/>
            <person name="Albersmeier A."/>
            <person name="Kalinowski J."/>
            <person name="Ruckert C."/>
        </authorList>
    </citation>
    <scope>NUCLEOTIDE SEQUENCE</scope>
    <source>
        <strain evidence="1">CGMCC 1.12813</strain>
    </source>
</reference>
<reference evidence="1" key="2">
    <citation type="submission" date="2020-09" db="EMBL/GenBank/DDBJ databases">
        <authorList>
            <person name="Sun Q."/>
            <person name="Zhou Y."/>
        </authorList>
    </citation>
    <scope>NUCLEOTIDE SEQUENCE</scope>
    <source>
        <strain evidence="1">CGMCC 1.12813</strain>
    </source>
</reference>
<organism evidence="1 2">
    <name type="scientific">Conyzicola nivalis</name>
    <dbReference type="NCBI Taxonomy" id="1477021"/>
    <lineage>
        <taxon>Bacteria</taxon>
        <taxon>Bacillati</taxon>
        <taxon>Actinomycetota</taxon>
        <taxon>Actinomycetes</taxon>
        <taxon>Micrococcales</taxon>
        <taxon>Microbacteriaceae</taxon>
        <taxon>Conyzicola</taxon>
    </lineage>
</organism>
<dbReference type="EMBL" id="BMGB01000001">
    <property type="protein sequence ID" value="GGA99774.1"/>
    <property type="molecule type" value="Genomic_DNA"/>
</dbReference>
<evidence type="ECO:0000313" key="2">
    <source>
        <dbReference type="Proteomes" id="UP000606922"/>
    </source>
</evidence>
<proteinExistence type="predicted"/>
<protein>
    <submittedName>
        <fullName evidence="1">Uncharacterized protein</fullName>
    </submittedName>
</protein>
<name>A0A916WGT4_9MICO</name>
<evidence type="ECO:0000313" key="1">
    <source>
        <dbReference type="EMBL" id="GGA99774.1"/>
    </source>
</evidence>
<accession>A0A916WGT4</accession>
<gene>
    <name evidence="1" type="ORF">GCM10010979_12790</name>
</gene>
<dbReference type="AlphaFoldDB" id="A0A916WGT4"/>